<dbReference type="Proteomes" id="UP000237105">
    <property type="component" value="Unassembled WGS sequence"/>
</dbReference>
<organism evidence="1 2">
    <name type="scientific">Parasponia andersonii</name>
    <name type="common">Sponia andersonii</name>
    <dbReference type="NCBI Taxonomy" id="3476"/>
    <lineage>
        <taxon>Eukaryota</taxon>
        <taxon>Viridiplantae</taxon>
        <taxon>Streptophyta</taxon>
        <taxon>Embryophyta</taxon>
        <taxon>Tracheophyta</taxon>
        <taxon>Spermatophyta</taxon>
        <taxon>Magnoliopsida</taxon>
        <taxon>eudicotyledons</taxon>
        <taxon>Gunneridae</taxon>
        <taxon>Pentapetalae</taxon>
        <taxon>rosids</taxon>
        <taxon>fabids</taxon>
        <taxon>Rosales</taxon>
        <taxon>Cannabaceae</taxon>
        <taxon>Parasponia</taxon>
    </lineage>
</organism>
<name>A0A2P5C3L3_PARAD</name>
<protein>
    <submittedName>
        <fullName evidence="1">Uncharacterized protein</fullName>
    </submittedName>
</protein>
<dbReference type="AlphaFoldDB" id="A0A2P5C3L3"/>
<evidence type="ECO:0000313" key="2">
    <source>
        <dbReference type="Proteomes" id="UP000237105"/>
    </source>
</evidence>
<reference evidence="2" key="1">
    <citation type="submission" date="2016-06" db="EMBL/GenBank/DDBJ databases">
        <title>Parallel loss of symbiosis genes in relatives of nitrogen-fixing non-legume Parasponia.</title>
        <authorList>
            <person name="Van Velzen R."/>
            <person name="Holmer R."/>
            <person name="Bu F."/>
            <person name="Rutten L."/>
            <person name="Van Zeijl A."/>
            <person name="Liu W."/>
            <person name="Santuari L."/>
            <person name="Cao Q."/>
            <person name="Sharma T."/>
            <person name="Shen D."/>
            <person name="Roswanjaya Y."/>
            <person name="Wardhani T."/>
            <person name="Kalhor M.S."/>
            <person name="Jansen J."/>
            <person name="Van den Hoogen J."/>
            <person name="Gungor B."/>
            <person name="Hartog M."/>
            <person name="Hontelez J."/>
            <person name="Verver J."/>
            <person name="Yang W.-C."/>
            <person name="Schijlen E."/>
            <person name="Repin R."/>
            <person name="Schilthuizen M."/>
            <person name="Schranz E."/>
            <person name="Heidstra R."/>
            <person name="Miyata K."/>
            <person name="Fedorova E."/>
            <person name="Kohlen W."/>
            <person name="Bisseling T."/>
            <person name="Smit S."/>
            <person name="Geurts R."/>
        </authorList>
    </citation>
    <scope>NUCLEOTIDE SEQUENCE [LARGE SCALE GENOMIC DNA]</scope>
    <source>
        <strain evidence="2">cv. WU1-14</strain>
    </source>
</reference>
<dbReference type="EMBL" id="JXTB01000181">
    <property type="protein sequence ID" value="PON55653.1"/>
    <property type="molecule type" value="Genomic_DNA"/>
</dbReference>
<proteinExistence type="predicted"/>
<feature type="non-terminal residue" evidence="1">
    <location>
        <position position="1"/>
    </location>
</feature>
<comment type="caution">
    <text evidence="1">The sequence shown here is derived from an EMBL/GenBank/DDBJ whole genome shotgun (WGS) entry which is preliminary data.</text>
</comment>
<keyword evidence="2" id="KW-1185">Reference proteome</keyword>
<accession>A0A2P5C3L3</accession>
<evidence type="ECO:0000313" key="1">
    <source>
        <dbReference type="EMBL" id="PON55653.1"/>
    </source>
</evidence>
<gene>
    <name evidence="1" type="ORF">PanWU01x14_187210</name>
</gene>
<sequence length="65" mass="7513">EETMAIFSFLWCDLRTVIVPTRGSISQWGWLVLNHRHLLVTSGQRIGLFGGRRSSHVNSNREEIF</sequence>